<protein>
    <submittedName>
        <fullName evidence="1">Uncharacterized protein</fullName>
    </submittedName>
</protein>
<comment type="caution">
    <text evidence="1">The sequence shown here is derived from an EMBL/GenBank/DDBJ whole genome shotgun (WGS) entry which is preliminary data.</text>
</comment>
<sequence length="96" mass="11050">MAVVRRRGALYEAPRSLQMIGYYPGQRISISGYPLKSAPGRYLYIGPLLWNCRAQELLLYNFSMQELFLYNHSVHVQPAAVPNDESRELHCHNVNV</sequence>
<evidence type="ECO:0000313" key="2">
    <source>
        <dbReference type="Proteomes" id="UP000299102"/>
    </source>
</evidence>
<dbReference type="Proteomes" id="UP000299102">
    <property type="component" value="Unassembled WGS sequence"/>
</dbReference>
<proteinExistence type="predicted"/>
<reference evidence="1 2" key="1">
    <citation type="journal article" date="2019" name="Commun. Biol.">
        <title>The bagworm genome reveals a unique fibroin gene that provides high tensile strength.</title>
        <authorList>
            <person name="Kono N."/>
            <person name="Nakamura H."/>
            <person name="Ohtoshi R."/>
            <person name="Tomita M."/>
            <person name="Numata K."/>
            <person name="Arakawa K."/>
        </authorList>
    </citation>
    <scope>NUCLEOTIDE SEQUENCE [LARGE SCALE GENOMIC DNA]</scope>
</reference>
<evidence type="ECO:0000313" key="1">
    <source>
        <dbReference type="EMBL" id="GBP40675.1"/>
    </source>
</evidence>
<name>A0A4C1VS90_EUMVA</name>
<keyword evidence="2" id="KW-1185">Reference proteome</keyword>
<accession>A0A4C1VS90</accession>
<dbReference type="AlphaFoldDB" id="A0A4C1VS90"/>
<dbReference type="EMBL" id="BGZK01000386">
    <property type="protein sequence ID" value="GBP40675.1"/>
    <property type="molecule type" value="Genomic_DNA"/>
</dbReference>
<gene>
    <name evidence="1" type="ORF">EVAR_36411_1</name>
</gene>
<organism evidence="1 2">
    <name type="scientific">Eumeta variegata</name>
    <name type="common">Bagworm moth</name>
    <name type="synonym">Eumeta japonica</name>
    <dbReference type="NCBI Taxonomy" id="151549"/>
    <lineage>
        <taxon>Eukaryota</taxon>
        <taxon>Metazoa</taxon>
        <taxon>Ecdysozoa</taxon>
        <taxon>Arthropoda</taxon>
        <taxon>Hexapoda</taxon>
        <taxon>Insecta</taxon>
        <taxon>Pterygota</taxon>
        <taxon>Neoptera</taxon>
        <taxon>Endopterygota</taxon>
        <taxon>Lepidoptera</taxon>
        <taxon>Glossata</taxon>
        <taxon>Ditrysia</taxon>
        <taxon>Tineoidea</taxon>
        <taxon>Psychidae</taxon>
        <taxon>Oiketicinae</taxon>
        <taxon>Eumeta</taxon>
    </lineage>
</organism>